<evidence type="ECO:0000313" key="5">
    <source>
        <dbReference type="Proteomes" id="UP000198406"/>
    </source>
</evidence>
<comment type="caution">
    <text evidence="4">The sequence shown here is derived from an EMBL/GenBank/DDBJ whole genome shotgun (WGS) entry which is preliminary data.</text>
</comment>
<feature type="repeat" description="ANK" evidence="3">
    <location>
        <begin position="347"/>
        <end position="379"/>
    </location>
</feature>
<protein>
    <submittedName>
        <fullName evidence="4">Uncharacterized protein</fullName>
    </submittedName>
</protein>
<dbReference type="AlphaFoldDB" id="A0A1Z5JJQ5"/>
<dbReference type="SMART" id="SM00248">
    <property type="entry name" value="ANK"/>
    <property type="match status" value="4"/>
</dbReference>
<dbReference type="InterPro" id="IPR036770">
    <property type="entry name" value="Ankyrin_rpt-contain_sf"/>
</dbReference>
<keyword evidence="1" id="KW-0677">Repeat</keyword>
<dbReference type="PANTHER" id="PTHR24123:SF33">
    <property type="entry name" value="PROTEIN HOS4"/>
    <property type="match status" value="1"/>
</dbReference>
<proteinExistence type="predicted"/>
<reference evidence="4 5" key="1">
    <citation type="journal article" date="2015" name="Plant Cell">
        <title>Oil accumulation by the oleaginous diatom Fistulifera solaris as revealed by the genome and transcriptome.</title>
        <authorList>
            <person name="Tanaka T."/>
            <person name="Maeda Y."/>
            <person name="Veluchamy A."/>
            <person name="Tanaka M."/>
            <person name="Abida H."/>
            <person name="Marechal E."/>
            <person name="Bowler C."/>
            <person name="Muto M."/>
            <person name="Sunaga Y."/>
            <person name="Tanaka M."/>
            <person name="Yoshino T."/>
            <person name="Taniguchi T."/>
            <person name="Fukuda Y."/>
            <person name="Nemoto M."/>
            <person name="Matsumoto M."/>
            <person name="Wong P.S."/>
            <person name="Aburatani S."/>
            <person name="Fujibuchi W."/>
        </authorList>
    </citation>
    <scope>NUCLEOTIDE SEQUENCE [LARGE SCALE GENOMIC DNA]</scope>
    <source>
        <strain evidence="4 5">JPCC DA0580</strain>
    </source>
</reference>
<dbReference type="PROSITE" id="PS50297">
    <property type="entry name" value="ANK_REP_REGION"/>
    <property type="match status" value="2"/>
</dbReference>
<dbReference type="OrthoDB" id="20872at2759"/>
<dbReference type="Pfam" id="PF00023">
    <property type="entry name" value="Ank"/>
    <property type="match status" value="1"/>
</dbReference>
<gene>
    <name evidence="4" type="ORF">FisN_8Hh005</name>
</gene>
<evidence type="ECO:0000256" key="1">
    <source>
        <dbReference type="ARBA" id="ARBA00022737"/>
    </source>
</evidence>
<dbReference type="PROSITE" id="PS50088">
    <property type="entry name" value="ANK_REPEAT"/>
    <property type="match status" value="2"/>
</dbReference>
<dbReference type="Proteomes" id="UP000198406">
    <property type="component" value="Unassembled WGS sequence"/>
</dbReference>
<dbReference type="SUPFAM" id="SSF48403">
    <property type="entry name" value="Ankyrin repeat"/>
    <property type="match status" value="1"/>
</dbReference>
<dbReference type="InterPro" id="IPR051165">
    <property type="entry name" value="Multifunctional_ANK_Repeat"/>
</dbReference>
<feature type="repeat" description="ANK" evidence="3">
    <location>
        <begin position="314"/>
        <end position="346"/>
    </location>
</feature>
<dbReference type="InterPro" id="IPR002110">
    <property type="entry name" value="Ankyrin_rpt"/>
</dbReference>
<name>A0A1Z5JJQ5_FISSO</name>
<dbReference type="InParanoid" id="A0A1Z5JJQ5"/>
<dbReference type="PANTHER" id="PTHR24123">
    <property type="entry name" value="ANKYRIN REPEAT-CONTAINING"/>
    <property type="match status" value="1"/>
</dbReference>
<dbReference type="EMBL" id="BDSP01000075">
    <property type="protein sequence ID" value="GAX14156.1"/>
    <property type="molecule type" value="Genomic_DNA"/>
</dbReference>
<sequence>MSNTSNDLGALIAEQVVYPVLLQIAGGVAVEQESDDTCSDVTSANDEATMQWRDTLLQMCHKTVSIVYNKHYDVVIRTLPALIKRFRHHKTKKWTAVSPWNVSRTFDSAQQSAQELLPSLETCTFDFFRATSETKPIVRIEHGFVCITTPERALQLESDGWLPCPECAEWLKGVKGLRWHCLQQHQQDFHITLQQSSLENELALVVYQENRTPLNHLFFAINNTTSDSKTTNKKIKLNEQSEYPWEYAKEGNLHKLQHYLINNPQFHPESARDRNGATILMWAAGSGQLEMVRYLVEEIKCCVQQAQHGRRSFAGRTALHWAARNGHMELVQYLLQQGADIYAETEDGTTAFHWTAWQGHVDILQLLIQSTDDLKRLVQHSNSYGCNAALWAAQGAAGVGMFRLLQDLKCPLNVVNYAQHGVLHKAAQRGNRDVCVWFVNFVMFHESEWRLIGPDEDGCLPSDIAGMQGFEELAIYLMDQEEVYAFRLMDLGIDYPDWFSRGFVPCRSRICEPYAGIARLLALQQKERVKEAKATNR</sequence>
<dbReference type="Gene3D" id="1.25.40.20">
    <property type="entry name" value="Ankyrin repeat-containing domain"/>
    <property type="match status" value="1"/>
</dbReference>
<evidence type="ECO:0000313" key="4">
    <source>
        <dbReference type="EMBL" id="GAX14156.1"/>
    </source>
</evidence>
<organism evidence="4 5">
    <name type="scientific">Fistulifera solaris</name>
    <name type="common">Oleaginous diatom</name>
    <dbReference type="NCBI Taxonomy" id="1519565"/>
    <lineage>
        <taxon>Eukaryota</taxon>
        <taxon>Sar</taxon>
        <taxon>Stramenopiles</taxon>
        <taxon>Ochrophyta</taxon>
        <taxon>Bacillariophyta</taxon>
        <taxon>Bacillariophyceae</taxon>
        <taxon>Bacillariophycidae</taxon>
        <taxon>Naviculales</taxon>
        <taxon>Naviculaceae</taxon>
        <taxon>Fistulifera</taxon>
    </lineage>
</organism>
<accession>A0A1Z5JJQ5</accession>
<dbReference type="Pfam" id="PF12796">
    <property type="entry name" value="Ank_2"/>
    <property type="match status" value="1"/>
</dbReference>
<evidence type="ECO:0000256" key="3">
    <source>
        <dbReference type="PROSITE-ProRule" id="PRU00023"/>
    </source>
</evidence>
<keyword evidence="5" id="KW-1185">Reference proteome</keyword>
<evidence type="ECO:0000256" key="2">
    <source>
        <dbReference type="ARBA" id="ARBA00023043"/>
    </source>
</evidence>
<keyword evidence="2 3" id="KW-0040">ANK repeat</keyword>